<evidence type="ECO:0000313" key="3">
    <source>
        <dbReference type="Proteomes" id="UP001597040"/>
    </source>
</evidence>
<name>A0ABW3LMW5_9BACI</name>
<keyword evidence="3" id="KW-1185">Reference proteome</keyword>
<comment type="caution">
    <text evidence="2">The sequence shown here is derived from an EMBL/GenBank/DDBJ whole genome shotgun (WGS) entry which is preliminary data.</text>
</comment>
<accession>A0ABW3LMW5</accession>
<dbReference type="Pfam" id="PF13302">
    <property type="entry name" value="Acetyltransf_3"/>
    <property type="match status" value="1"/>
</dbReference>
<evidence type="ECO:0000313" key="2">
    <source>
        <dbReference type="EMBL" id="MFD1039726.1"/>
    </source>
</evidence>
<dbReference type="EMBL" id="JBHTKJ010000045">
    <property type="protein sequence ID" value="MFD1039726.1"/>
    <property type="molecule type" value="Genomic_DNA"/>
</dbReference>
<dbReference type="GO" id="GO:0016746">
    <property type="term" value="F:acyltransferase activity"/>
    <property type="evidence" value="ECO:0007669"/>
    <property type="project" value="UniProtKB-KW"/>
</dbReference>
<dbReference type="PROSITE" id="PS51186">
    <property type="entry name" value="GNAT"/>
    <property type="match status" value="1"/>
</dbReference>
<feature type="domain" description="N-acetyltransferase" evidence="1">
    <location>
        <begin position="2"/>
        <end position="166"/>
    </location>
</feature>
<dbReference type="EC" id="2.3.-.-" evidence="2"/>
<dbReference type="CDD" id="cd04301">
    <property type="entry name" value="NAT_SF"/>
    <property type="match status" value="1"/>
</dbReference>
<sequence>MIKLEYFDQSDFKQLMNWIDSEEFLMQWAGPGFNYPLDELQLLNYIKDANHANATTFAYNVILQDSRETIGHISLGKIDRENGSARIGRVLIGGEGLRGQGIGQRMIEDVLKMAFDTLKLHRVSLGVFDFNKSAISCYQKAGFTKEGLIRDYRKVGSAYWSLWEMSILEDEWLNKNN</sequence>
<dbReference type="RefSeq" id="WP_390363382.1">
    <property type="nucleotide sequence ID" value="NZ_JBHTKJ010000045.1"/>
</dbReference>
<dbReference type="InterPro" id="IPR016181">
    <property type="entry name" value="Acyl_CoA_acyltransferase"/>
</dbReference>
<keyword evidence="2" id="KW-0012">Acyltransferase</keyword>
<gene>
    <name evidence="2" type="ORF">ACFQ3N_15165</name>
</gene>
<reference evidence="3" key="1">
    <citation type="journal article" date="2019" name="Int. J. Syst. Evol. Microbiol.">
        <title>The Global Catalogue of Microorganisms (GCM) 10K type strain sequencing project: providing services to taxonomists for standard genome sequencing and annotation.</title>
        <authorList>
            <consortium name="The Broad Institute Genomics Platform"/>
            <consortium name="The Broad Institute Genome Sequencing Center for Infectious Disease"/>
            <person name="Wu L."/>
            <person name="Ma J."/>
        </authorList>
    </citation>
    <scope>NUCLEOTIDE SEQUENCE [LARGE SCALE GENOMIC DNA]</scope>
    <source>
        <strain evidence="3">CCUG 56754</strain>
    </source>
</reference>
<keyword evidence="2" id="KW-0808">Transferase</keyword>
<dbReference type="PANTHER" id="PTHR43415">
    <property type="entry name" value="SPERMIDINE N(1)-ACETYLTRANSFERASE"/>
    <property type="match status" value="1"/>
</dbReference>
<protein>
    <submittedName>
        <fullName evidence="2">GNAT family N-acetyltransferase</fullName>
        <ecNumber evidence="2">2.3.-.-</ecNumber>
    </submittedName>
</protein>
<dbReference type="Gene3D" id="3.40.630.30">
    <property type="match status" value="1"/>
</dbReference>
<dbReference type="PANTHER" id="PTHR43415:SF5">
    <property type="entry name" value="ACETYLTRANSFERASE"/>
    <property type="match status" value="1"/>
</dbReference>
<dbReference type="SUPFAM" id="SSF55729">
    <property type="entry name" value="Acyl-CoA N-acyltransferases (Nat)"/>
    <property type="match status" value="1"/>
</dbReference>
<dbReference type="Proteomes" id="UP001597040">
    <property type="component" value="Unassembled WGS sequence"/>
</dbReference>
<evidence type="ECO:0000259" key="1">
    <source>
        <dbReference type="PROSITE" id="PS51186"/>
    </source>
</evidence>
<dbReference type="InterPro" id="IPR000182">
    <property type="entry name" value="GNAT_dom"/>
</dbReference>
<organism evidence="2 3">
    <name type="scientific">Virgibacillus byunsanensis</name>
    <dbReference type="NCBI Taxonomy" id="570945"/>
    <lineage>
        <taxon>Bacteria</taxon>
        <taxon>Bacillati</taxon>
        <taxon>Bacillota</taxon>
        <taxon>Bacilli</taxon>
        <taxon>Bacillales</taxon>
        <taxon>Bacillaceae</taxon>
        <taxon>Virgibacillus</taxon>
    </lineage>
</organism>
<proteinExistence type="predicted"/>